<organism evidence="6 7">
    <name type="scientific">Hondaea fermentalgiana</name>
    <dbReference type="NCBI Taxonomy" id="2315210"/>
    <lineage>
        <taxon>Eukaryota</taxon>
        <taxon>Sar</taxon>
        <taxon>Stramenopiles</taxon>
        <taxon>Bigyra</taxon>
        <taxon>Labyrinthulomycetes</taxon>
        <taxon>Thraustochytrida</taxon>
        <taxon>Thraustochytriidae</taxon>
        <taxon>Hondaea</taxon>
    </lineage>
</organism>
<dbReference type="OrthoDB" id="42852at2759"/>
<dbReference type="PROSITE" id="PS00523">
    <property type="entry name" value="SULFATASE_1"/>
    <property type="match status" value="1"/>
</dbReference>
<dbReference type="SUPFAM" id="SSF53649">
    <property type="entry name" value="Alkaline phosphatase-like"/>
    <property type="match status" value="1"/>
</dbReference>
<keyword evidence="3" id="KW-0378">Hydrolase</keyword>
<dbReference type="InParanoid" id="A0A2R5GKD7"/>
<name>A0A2R5GKD7_9STRA</name>
<dbReference type="AlphaFoldDB" id="A0A2R5GKD7"/>
<gene>
    <name evidence="6" type="ORF">FCC1311_076951</name>
</gene>
<dbReference type="Gene3D" id="3.30.1120.10">
    <property type="match status" value="1"/>
</dbReference>
<dbReference type="PANTHER" id="PTHR42693">
    <property type="entry name" value="ARYLSULFATASE FAMILY MEMBER"/>
    <property type="match status" value="1"/>
</dbReference>
<dbReference type="InterPro" id="IPR050738">
    <property type="entry name" value="Sulfatase"/>
</dbReference>
<dbReference type="InterPro" id="IPR017850">
    <property type="entry name" value="Alkaline_phosphatase_core_sf"/>
</dbReference>
<keyword evidence="4" id="KW-0106">Calcium</keyword>
<evidence type="ECO:0000256" key="4">
    <source>
        <dbReference type="ARBA" id="ARBA00022837"/>
    </source>
</evidence>
<dbReference type="GO" id="GO:0004065">
    <property type="term" value="F:arylsulfatase activity"/>
    <property type="evidence" value="ECO:0007669"/>
    <property type="project" value="TreeGrafter"/>
</dbReference>
<evidence type="ECO:0000256" key="2">
    <source>
        <dbReference type="ARBA" id="ARBA00022723"/>
    </source>
</evidence>
<dbReference type="EMBL" id="BEYU01000090">
    <property type="protein sequence ID" value="GBG31085.1"/>
    <property type="molecule type" value="Genomic_DNA"/>
</dbReference>
<keyword evidence="2" id="KW-0479">Metal-binding</keyword>
<evidence type="ECO:0000256" key="1">
    <source>
        <dbReference type="ARBA" id="ARBA00008779"/>
    </source>
</evidence>
<evidence type="ECO:0000256" key="3">
    <source>
        <dbReference type="ARBA" id="ARBA00022801"/>
    </source>
</evidence>
<dbReference type="InterPro" id="IPR024607">
    <property type="entry name" value="Sulfatase_CS"/>
</dbReference>
<keyword evidence="7" id="KW-1185">Reference proteome</keyword>
<dbReference type="GO" id="GO:0046872">
    <property type="term" value="F:metal ion binding"/>
    <property type="evidence" value="ECO:0007669"/>
    <property type="project" value="UniProtKB-KW"/>
</dbReference>
<proteinExistence type="inferred from homology"/>
<sequence>MSSRTQVDGKCASIHRPNIIIFYTDDQGFGDRQKYHDWLLDMPNFEEVAANGMDFSDGHTASGVCSPSRFALLTGEYWFRHNPARDVVVSNAHPYVMDAKTTLPKVLKSVGYKTYMSGKWHLGMKFDEDNFDAGIYGGPIDGGFDSYFGIPASMDFGNVAFIRDKLFETPPTFWSQRHGNELWSCRHNVSACNTWNLRGYMKQKAPGFAKRISPTWDPRYCAPNITAEAIHFMDIHMKTHGEDVPFFLYTALSSPHKPHVPHPDWEGHNKLKFGNYADFLEQTDYHLGQILANMGKWDITDNTLLIISSDNGPEDKQLFQKSGGLLSAWIYRNGKRSLFEGGHRVPFLMQWPKIIPAGAMNDHTVNQVDLVATLAEMTGATLKKGDAYDSHSFWRAVCDPAGATPKQVRAGQPMVFEVPKSVSGAGPGIGIRCRNKKVLYAENQWWMFDLKSDPREKTNIMHEQKKEFDSLKDLLFEIIRKGFSPATAVCH</sequence>
<evidence type="ECO:0000313" key="7">
    <source>
        <dbReference type="Proteomes" id="UP000241890"/>
    </source>
</evidence>
<dbReference type="PROSITE" id="PS00149">
    <property type="entry name" value="SULFATASE_2"/>
    <property type="match status" value="1"/>
</dbReference>
<reference evidence="6 7" key="1">
    <citation type="submission" date="2017-12" db="EMBL/GenBank/DDBJ databases">
        <title>Sequencing, de novo assembly and annotation of complete genome of a new Thraustochytrid species, strain FCC1311.</title>
        <authorList>
            <person name="Sedici K."/>
            <person name="Godart F."/>
            <person name="Aiese Cigliano R."/>
            <person name="Sanseverino W."/>
            <person name="Barakat M."/>
            <person name="Ortet P."/>
            <person name="Marechal E."/>
            <person name="Cagnac O."/>
            <person name="Amato A."/>
        </authorList>
    </citation>
    <scope>NUCLEOTIDE SEQUENCE [LARGE SCALE GENOMIC DNA]</scope>
</reference>
<dbReference type="Proteomes" id="UP000241890">
    <property type="component" value="Unassembled WGS sequence"/>
</dbReference>
<protein>
    <submittedName>
        <fullName evidence="6">Arylsulfatase</fullName>
    </submittedName>
</protein>
<dbReference type="InterPro" id="IPR000917">
    <property type="entry name" value="Sulfatase_N"/>
</dbReference>
<dbReference type="Gene3D" id="3.40.720.10">
    <property type="entry name" value="Alkaline Phosphatase, subunit A"/>
    <property type="match status" value="1"/>
</dbReference>
<comment type="similarity">
    <text evidence="1">Belongs to the sulfatase family.</text>
</comment>
<feature type="domain" description="Sulfatase N-terminal" evidence="5">
    <location>
        <begin position="17"/>
        <end position="379"/>
    </location>
</feature>
<dbReference type="PANTHER" id="PTHR42693:SF53">
    <property type="entry name" value="ENDO-4-O-SULFATASE"/>
    <property type="match status" value="1"/>
</dbReference>
<evidence type="ECO:0000313" key="6">
    <source>
        <dbReference type="EMBL" id="GBG31085.1"/>
    </source>
</evidence>
<comment type="caution">
    <text evidence="6">The sequence shown here is derived from an EMBL/GenBank/DDBJ whole genome shotgun (WGS) entry which is preliminary data.</text>
</comment>
<accession>A0A2R5GKD7</accession>
<evidence type="ECO:0000259" key="5">
    <source>
        <dbReference type="Pfam" id="PF00884"/>
    </source>
</evidence>
<dbReference type="Pfam" id="PF00884">
    <property type="entry name" value="Sulfatase"/>
    <property type="match status" value="1"/>
</dbReference>